<name>D5X7H9_THEPJ</name>
<gene>
    <name evidence="2" type="ordered locus">TherJR_1700</name>
</gene>
<evidence type="ECO:0008006" key="4">
    <source>
        <dbReference type="Google" id="ProtNLM"/>
    </source>
</evidence>
<reference evidence="2 3" key="1">
    <citation type="submission" date="2010-05" db="EMBL/GenBank/DDBJ databases">
        <title>Complete sequence of Thermincola sp. JR.</title>
        <authorList>
            <consortium name="US DOE Joint Genome Institute"/>
            <person name="Lucas S."/>
            <person name="Copeland A."/>
            <person name="Lapidus A."/>
            <person name="Cheng J.-F."/>
            <person name="Bruce D."/>
            <person name="Goodwin L."/>
            <person name="Pitluck S."/>
            <person name="Chertkov O."/>
            <person name="Detter J.C."/>
            <person name="Han C."/>
            <person name="Tapia R."/>
            <person name="Land M."/>
            <person name="Hauser L."/>
            <person name="Kyrpides N."/>
            <person name="Mikhailova N."/>
            <person name="Hazen T.C."/>
            <person name="Woyke T."/>
        </authorList>
    </citation>
    <scope>NUCLEOTIDE SEQUENCE [LARGE SCALE GENOMIC DNA]</scope>
    <source>
        <strain evidence="2 3">JR</strain>
    </source>
</reference>
<protein>
    <recommendedName>
        <fullName evidence="4">CNNM transmembrane domain-containing protein</fullName>
    </recommendedName>
</protein>
<evidence type="ECO:0000256" key="1">
    <source>
        <dbReference type="SAM" id="Phobius"/>
    </source>
</evidence>
<dbReference type="eggNOG" id="COG1253">
    <property type="taxonomic scope" value="Bacteria"/>
</dbReference>
<keyword evidence="1" id="KW-0472">Membrane</keyword>
<dbReference type="Proteomes" id="UP000002377">
    <property type="component" value="Chromosome"/>
</dbReference>
<evidence type="ECO:0000313" key="2">
    <source>
        <dbReference type="EMBL" id="ADG82549.1"/>
    </source>
</evidence>
<feature type="transmembrane region" description="Helical" evidence="1">
    <location>
        <begin position="103"/>
        <end position="124"/>
    </location>
</feature>
<keyword evidence="3" id="KW-1185">Reference proteome</keyword>
<evidence type="ECO:0000313" key="3">
    <source>
        <dbReference type="Proteomes" id="UP000002377"/>
    </source>
</evidence>
<dbReference type="KEGG" id="tjr:TherJR_1700"/>
<dbReference type="HOGENOM" id="CLU_096497_0_0_9"/>
<keyword evidence="1" id="KW-1133">Transmembrane helix</keyword>
<accession>D5X7H9</accession>
<feature type="transmembrane region" description="Helical" evidence="1">
    <location>
        <begin position="39"/>
        <end position="66"/>
    </location>
</feature>
<feature type="transmembrane region" description="Helical" evidence="1">
    <location>
        <begin position="130"/>
        <end position="148"/>
    </location>
</feature>
<dbReference type="AlphaFoldDB" id="D5X7H9"/>
<feature type="transmembrane region" description="Helical" evidence="1">
    <location>
        <begin position="12"/>
        <end position="33"/>
    </location>
</feature>
<proteinExistence type="predicted"/>
<dbReference type="STRING" id="635013.TherJR_1700"/>
<organism evidence="2 3">
    <name type="scientific">Thermincola potens (strain JR)</name>
    <dbReference type="NCBI Taxonomy" id="635013"/>
    <lineage>
        <taxon>Bacteria</taxon>
        <taxon>Bacillati</taxon>
        <taxon>Bacillota</taxon>
        <taxon>Clostridia</taxon>
        <taxon>Eubacteriales</taxon>
        <taxon>Thermincolaceae</taxon>
        <taxon>Thermincola</taxon>
    </lineage>
</organism>
<dbReference type="EMBL" id="CP002028">
    <property type="protein sequence ID" value="ADG82549.1"/>
    <property type="molecule type" value="Genomic_DNA"/>
</dbReference>
<dbReference type="OrthoDB" id="2111373at2"/>
<keyword evidence="1" id="KW-0812">Transmembrane</keyword>
<sequence>MGDNRATSLKSALIIGIGTFFLASFFSLFSELVLPKIQILLLSFLFLFLIIFLGIIFDIIGIAAAAANERPFHAKAAKKVKGSVQAIKIVRNADRVASFCNDVVGDICGTVSGALGAAIVFQVVLNHPGFNESILSIIMTGLVAALTVSGKALGKKKAIAEADHIVFRVGQALAWMENVMGVDLFSRKSNRKHKDRRR</sequence>